<dbReference type="Pfam" id="PF06664">
    <property type="entry name" value="WLS-like_TM"/>
    <property type="match status" value="1"/>
</dbReference>
<dbReference type="AlphaFoldDB" id="A0A7R8ZJ50"/>
<accession>A0A7R8ZJ50</accession>
<organism evidence="7">
    <name type="scientific">Cyprideis torosa</name>
    <dbReference type="NCBI Taxonomy" id="163714"/>
    <lineage>
        <taxon>Eukaryota</taxon>
        <taxon>Metazoa</taxon>
        <taxon>Ecdysozoa</taxon>
        <taxon>Arthropoda</taxon>
        <taxon>Crustacea</taxon>
        <taxon>Oligostraca</taxon>
        <taxon>Ostracoda</taxon>
        <taxon>Podocopa</taxon>
        <taxon>Podocopida</taxon>
        <taxon>Cytherocopina</taxon>
        <taxon>Cytheroidea</taxon>
        <taxon>Cytherideidae</taxon>
        <taxon>Cyprideis</taxon>
    </lineage>
</organism>
<evidence type="ECO:0000313" key="7">
    <source>
        <dbReference type="EMBL" id="CAD7223357.1"/>
    </source>
</evidence>
<dbReference type="InterPro" id="IPR040416">
    <property type="entry name" value="TMEM181"/>
</dbReference>
<evidence type="ECO:0000256" key="2">
    <source>
        <dbReference type="ARBA" id="ARBA00022692"/>
    </source>
</evidence>
<evidence type="ECO:0000256" key="3">
    <source>
        <dbReference type="ARBA" id="ARBA00022989"/>
    </source>
</evidence>
<sequence>MSQVSDLFSQFSKHISPAYNHDRCERSVPMRLYSMQKREFALVVLAFLAVYFLLIVIGLSGPPITEIEHQVGTLLDNKDNPKSLSKGPFYIRTNQLSSYHQQLWLIGKMQVKDRDGETFQKNFQVEVSITGVTAANVPLSLLDSSSMHNRTRTLQCVGKNCQEINLAHLGFIEFSHYIFVVKFFCIEEYALSQVLFFFKSYNPAFTQMEIWFRLIFLLITGAAFVAASGSLRRFHWRDWSMEQKWILILLFLLFLFNDPQFPLVLLWKSPFPGILDGLFQSSFLCSLLMFWLCVYHGLRQNNRSFKSFYLPKLILVGSLWLSAFTLAVWERSNELRDPTYSYEVDVHHYQGFKTYFYISCVACVLALVYFVIRAYSELQSMPYFDLRLNFVTFFMVIILLATISMTVLRFGVGILEDHFVSDLNTTYASSSEFMCFYGLFNLYVYTMAYVYLPGDVSPAQLANIMKDNPTISMMNDSDEEILFGDECRKPLNSRVSDGDDSD</sequence>
<dbReference type="GO" id="GO:0016020">
    <property type="term" value="C:membrane"/>
    <property type="evidence" value="ECO:0007669"/>
    <property type="project" value="UniProtKB-SubCell"/>
</dbReference>
<comment type="subcellular location">
    <subcellularLocation>
        <location evidence="1">Membrane</location>
        <topology evidence="1">Multi-pass membrane protein</topology>
    </subcellularLocation>
</comment>
<feature type="domain" description="TMEM181 GOLD" evidence="6">
    <location>
        <begin position="87"/>
        <end position="201"/>
    </location>
</feature>
<dbReference type="Pfam" id="PF21885">
    <property type="entry name" value="TMEM181_GOLD"/>
    <property type="match status" value="1"/>
</dbReference>
<dbReference type="EMBL" id="OB660187">
    <property type="protein sequence ID" value="CAD7223357.1"/>
    <property type="molecule type" value="Genomic_DNA"/>
</dbReference>
<protein>
    <recommendedName>
        <fullName evidence="8">Transmembrane protein 181</fullName>
    </recommendedName>
</protein>
<keyword evidence="4" id="KW-0472">Membrane</keyword>
<name>A0A7R8ZJ50_9CRUS</name>
<reference evidence="7" key="1">
    <citation type="submission" date="2020-11" db="EMBL/GenBank/DDBJ databases">
        <authorList>
            <person name="Tran Van P."/>
        </authorList>
    </citation>
    <scope>NUCLEOTIDE SEQUENCE</scope>
</reference>
<dbReference type="PANTHER" id="PTHR31918:SF1">
    <property type="entry name" value="TRANSMEMBRANE PROTEIN 181"/>
    <property type="match status" value="1"/>
</dbReference>
<evidence type="ECO:0000259" key="5">
    <source>
        <dbReference type="Pfam" id="PF06664"/>
    </source>
</evidence>
<dbReference type="OrthoDB" id="28186at2759"/>
<dbReference type="InterPro" id="IPR047843">
    <property type="entry name" value="WLS-like_TM"/>
</dbReference>
<evidence type="ECO:0000256" key="1">
    <source>
        <dbReference type="ARBA" id="ARBA00004141"/>
    </source>
</evidence>
<evidence type="ECO:0000259" key="6">
    <source>
        <dbReference type="Pfam" id="PF21885"/>
    </source>
</evidence>
<keyword evidence="3" id="KW-1133">Transmembrane helix</keyword>
<dbReference type="GO" id="GO:0015643">
    <property type="term" value="F:toxic substance binding"/>
    <property type="evidence" value="ECO:0007669"/>
    <property type="project" value="InterPro"/>
</dbReference>
<evidence type="ECO:0000256" key="4">
    <source>
        <dbReference type="ARBA" id="ARBA00023136"/>
    </source>
</evidence>
<keyword evidence="2" id="KW-0812">Transmembrane</keyword>
<proteinExistence type="predicted"/>
<gene>
    <name evidence="7" type="ORF">CTOB1V02_LOCUS1343</name>
</gene>
<dbReference type="PANTHER" id="PTHR31918">
    <property type="entry name" value="TRANSMEMBRANE PROTEIN 181"/>
    <property type="match status" value="1"/>
</dbReference>
<dbReference type="InterPro" id="IPR054077">
    <property type="entry name" value="TMEM181_GOLD"/>
</dbReference>
<feature type="domain" description="Wntless-like transmembrane" evidence="5">
    <location>
        <begin position="202"/>
        <end position="453"/>
    </location>
</feature>
<evidence type="ECO:0008006" key="8">
    <source>
        <dbReference type="Google" id="ProtNLM"/>
    </source>
</evidence>